<feature type="transmembrane region" description="Helical" evidence="10">
    <location>
        <begin position="271"/>
        <end position="291"/>
    </location>
</feature>
<dbReference type="GO" id="GO:0006487">
    <property type="term" value="P:protein N-linked glycosylation"/>
    <property type="evidence" value="ECO:0007669"/>
    <property type="project" value="TreeGrafter"/>
</dbReference>
<dbReference type="PANTHER" id="PTHR22760:SF2">
    <property type="entry name" value="ALPHA-1,2-MANNOSYLTRANSFERASE ALG9"/>
    <property type="match status" value="1"/>
</dbReference>
<organism evidence="11 12">
    <name type="scientific">Mucor saturninus</name>
    <dbReference type="NCBI Taxonomy" id="64648"/>
    <lineage>
        <taxon>Eukaryota</taxon>
        <taxon>Fungi</taxon>
        <taxon>Fungi incertae sedis</taxon>
        <taxon>Mucoromycota</taxon>
        <taxon>Mucoromycotina</taxon>
        <taxon>Mucoromycetes</taxon>
        <taxon>Mucorales</taxon>
        <taxon>Mucorineae</taxon>
        <taxon>Mucoraceae</taxon>
        <taxon>Mucor</taxon>
    </lineage>
</organism>
<evidence type="ECO:0000256" key="10">
    <source>
        <dbReference type="RuleBase" id="RU363075"/>
    </source>
</evidence>
<keyword evidence="12" id="KW-1185">Reference proteome</keyword>
<evidence type="ECO:0000256" key="3">
    <source>
        <dbReference type="ARBA" id="ARBA00007063"/>
    </source>
</evidence>
<dbReference type="EMBL" id="JAEPRD010000006">
    <property type="protein sequence ID" value="KAG2212391.1"/>
    <property type="molecule type" value="Genomic_DNA"/>
</dbReference>
<proteinExistence type="inferred from homology"/>
<sequence>MSGSELRARNKKKVETPVAASIRDMKDIREAQALLSESGTVTLSLMSAFRILFIMRCFSALYRLVDDCDEVYNYWEPTHYLLQGYGRETWEYSTDYKIRSWAFIFVNALVGLVTKVITSTKIQTFYLIRMALGAACSYVEARFYRTVTEEINPHVGRYIFAILFFGAGMFNASTANNGSLLAYLPSTFAMYCVFMAFSYALKPVSDIDRTRTYKVVFWIGLGALGGWPFAALVGLPFAAEEILIFGRDTMTKEDGTVVRSLAVPNWRWKRLLRLVEATLICGAGITFMLVLMDQMFYRQYTIVAWNIIKYNIFAGTEGRGPELYGTEPWYYYILNGILNFNIVFLLAMGSGVCVAITAFIDRSRVPGTTKLDAVWPYVVLGLKLVPFYIWFFVFSLQAHKEERFMYVAYPLLALNAAISIFLIRSWASRLAGKLGASAATRVLVLRYTSLAILAVYALLSVSRIIALLTYYRAPFVVYSSLWREQAPDQLMNRNYLQEEFPENTNLTLKNVCVGKEWHRFPSQFFLPSDTRIQFLKSEFKGQLPQTFEEDIKISTYRDAEGKEVAYRQRVYGWYGARQAPAGFNDLNLENPTVYVNEDECDYLVDLDLPLHSASELEPRYIRDTEHWQVLSCYPYLDAQNSHRLSRAFWVPGSPQLQWGEYCMMKRRTA</sequence>
<keyword evidence="9 10" id="KW-0472">Membrane</keyword>
<keyword evidence="4 10" id="KW-0328">Glycosyltransferase</keyword>
<evidence type="ECO:0000256" key="9">
    <source>
        <dbReference type="ARBA" id="ARBA00023136"/>
    </source>
</evidence>
<evidence type="ECO:0000313" key="11">
    <source>
        <dbReference type="EMBL" id="KAG2212391.1"/>
    </source>
</evidence>
<evidence type="ECO:0000256" key="5">
    <source>
        <dbReference type="ARBA" id="ARBA00022679"/>
    </source>
</evidence>
<dbReference type="PANTHER" id="PTHR22760">
    <property type="entry name" value="GLYCOSYLTRANSFERASE"/>
    <property type="match status" value="1"/>
</dbReference>
<feature type="transmembrane region" description="Helical" evidence="10">
    <location>
        <begin position="180"/>
        <end position="201"/>
    </location>
</feature>
<comment type="caution">
    <text evidence="11">The sequence shown here is derived from an EMBL/GenBank/DDBJ whole genome shotgun (WGS) entry which is preliminary data.</text>
</comment>
<keyword evidence="5" id="KW-0808">Transferase</keyword>
<comment type="similarity">
    <text evidence="3 10">Belongs to the glycosyltransferase 22 family.</text>
</comment>
<keyword evidence="7 10" id="KW-0256">Endoplasmic reticulum</keyword>
<evidence type="ECO:0000256" key="4">
    <source>
        <dbReference type="ARBA" id="ARBA00022676"/>
    </source>
</evidence>
<feature type="transmembrane region" description="Helical" evidence="10">
    <location>
        <begin position="155"/>
        <end position="174"/>
    </location>
</feature>
<accession>A0A8H7V6W8</accession>
<keyword evidence="8 10" id="KW-1133">Transmembrane helix</keyword>
<dbReference type="Proteomes" id="UP000603453">
    <property type="component" value="Unassembled WGS sequence"/>
</dbReference>
<dbReference type="UniPathway" id="UPA00378"/>
<feature type="transmembrane region" description="Helical" evidence="10">
    <location>
        <begin position="447"/>
        <end position="471"/>
    </location>
</feature>
<dbReference type="EC" id="2.4.1.-" evidence="10"/>
<evidence type="ECO:0000256" key="1">
    <source>
        <dbReference type="ARBA" id="ARBA00004477"/>
    </source>
</evidence>
<feature type="transmembrane region" description="Helical" evidence="10">
    <location>
        <begin position="213"/>
        <end position="239"/>
    </location>
</feature>
<feature type="transmembrane region" description="Helical" evidence="10">
    <location>
        <begin position="406"/>
        <end position="427"/>
    </location>
</feature>
<comment type="subcellular location">
    <subcellularLocation>
        <location evidence="1 10">Endoplasmic reticulum membrane</location>
        <topology evidence="1 10">Multi-pass membrane protein</topology>
    </subcellularLocation>
</comment>
<evidence type="ECO:0000256" key="6">
    <source>
        <dbReference type="ARBA" id="ARBA00022692"/>
    </source>
</evidence>
<evidence type="ECO:0000313" key="12">
    <source>
        <dbReference type="Proteomes" id="UP000603453"/>
    </source>
</evidence>
<name>A0A8H7V6W8_9FUNG</name>
<feature type="transmembrane region" description="Helical" evidence="10">
    <location>
        <begin position="100"/>
        <end position="118"/>
    </location>
</feature>
<dbReference type="OrthoDB" id="497541at2759"/>
<comment type="pathway">
    <text evidence="2">Protein modification; protein glycosylation.</text>
</comment>
<dbReference type="GO" id="GO:0005789">
    <property type="term" value="C:endoplasmic reticulum membrane"/>
    <property type="evidence" value="ECO:0007669"/>
    <property type="project" value="UniProtKB-SubCell"/>
</dbReference>
<feature type="transmembrane region" description="Helical" evidence="10">
    <location>
        <begin position="329"/>
        <end position="359"/>
    </location>
</feature>
<keyword evidence="6 10" id="KW-0812">Transmembrane</keyword>
<evidence type="ECO:0000256" key="8">
    <source>
        <dbReference type="ARBA" id="ARBA00022989"/>
    </source>
</evidence>
<dbReference type="InterPro" id="IPR005599">
    <property type="entry name" value="GPI_mannosylTrfase"/>
</dbReference>
<dbReference type="GO" id="GO:0000026">
    <property type="term" value="F:alpha-1,2-mannosyltransferase activity"/>
    <property type="evidence" value="ECO:0007669"/>
    <property type="project" value="TreeGrafter"/>
</dbReference>
<evidence type="ECO:0000256" key="2">
    <source>
        <dbReference type="ARBA" id="ARBA00004922"/>
    </source>
</evidence>
<evidence type="ECO:0000256" key="7">
    <source>
        <dbReference type="ARBA" id="ARBA00022824"/>
    </source>
</evidence>
<dbReference type="AlphaFoldDB" id="A0A8H7V6W8"/>
<dbReference type="Pfam" id="PF03901">
    <property type="entry name" value="Glyco_transf_22"/>
    <property type="match status" value="1"/>
</dbReference>
<feature type="transmembrane region" description="Helical" evidence="10">
    <location>
        <begin position="374"/>
        <end position="394"/>
    </location>
</feature>
<reference evidence="11" key="1">
    <citation type="submission" date="2020-12" db="EMBL/GenBank/DDBJ databases">
        <title>Metabolic potential, ecology and presence of endohyphal bacteria is reflected in genomic diversity of Mucoromycotina.</title>
        <authorList>
            <person name="Muszewska A."/>
            <person name="Okrasinska A."/>
            <person name="Steczkiewicz K."/>
            <person name="Drgas O."/>
            <person name="Orlowska M."/>
            <person name="Perlinska-Lenart U."/>
            <person name="Aleksandrzak-Piekarczyk T."/>
            <person name="Szatraj K."/>
            <person name="Zielenkiewicz U."/>
            <person name="Pilsyk S."/>
            <person name="Malc E."/>
            <person name="Mieczkowski P."/>
            <person name="Kruszewska J.S."/>
            <person name="Biernat P."/>
            <person name="Pawlowska J."/>
        </authorList>
    </citation>
    <scope>NUCLEOTIDE SEQUENCE</scope>
    <source>
        <strain evidence="11">WA0000017839</strain>
    </source>
</reference>
<gene>
    <name evidence="11" type="ORF">INT47_001752</name>
</gene>
<protein>
    <recommendedName>
        <fullName evidence="10">Mannosyltransferase</fullName>
        <ecNumber evidence="10">2.4.1.-</ecNumber>
    </recommendedName>
</protein>